<dbReference type="Proteomes" id="UP000694846">
    <property type="component" value="Unplaced"/>
</dbReference>
<dbReference type="Pfam" id="PF13650">
    <property type="entry name" value="Asp_protease_2"/>
    <property type="match status" value="1"/>
</dbReference>
<dbReference type="Gene3D" id="2.40.70.10">
    <property type="entry name" value="Acid Proteases"/>
    <property type="match status" value="1"/>
</dbReference>
<dbReference type="GeneID" id="112685190"/>
<dbReference type="GO" id="GO:0071897">
    <property type="term" value="P:DNA biosynthetic process"/>
    <property type="evidence" value="ECO:0007669"/>
    <property type="project" value="UniProtKB-ARBA"/>
</dbReference>
<dbReference type="GO" id="GO:0004190">
    <property type="term" value="F:aspartic-type endopeptidase activity"/>
    <property type="evidence" value="ECO:0007669"/>
    <property type="project" value="InterPro"/>
</dbReference>
<dbReference type="PANTHER" id="PTHR47331">
    <property type="entry name" value="PHD-TYPE DOMAIN-CONTAINING PROTEIN"/>
    <property type="match status" value="1"/>
</dbReference>
<feature type="domain" description="DUF5641" evidence="1">
    <location>
        <begin position="1225"/>
        <end position="1318"/>
    </location>
</feature>
<protein>
    <submittedName>
        <fullName evidence="3">Uncharacterized protein LOC112685190</fullName>
    </submittedName>
</protein>
<dbReference type="Pfam" id="PF03564">
    <property type="entry name" value="DUF1759"/>
    <property type="match status" value="1"/>
</dbReference>
<dbReference type="Gene3D" id="3.30.70.270">
    <property type="match status" value="1"/>
</dbReference>
<keyword evidence="2" id="KW-1185">Reference proteome</keyword>
<dbReference type="CDD" id="cd01644">
    <property type="entry name" value="RT_pepA17"/>
    <property type="match status" value="1"/>
</dbReference>
<dbReference type="RefSeq" id="XP_025412786.1">
    <property type="nucleotide sequence ID" value="XM_025557001.1"/>
</dbReference>
<name>A0A8B8FQN2_9HEMI</name>
<organism evidence="2 3">
    <name type="scientific">Sipha flava</name>
    <name type="common">yellow sugarcane aphid</name>
    <dbReference type="NCBI Taxonomy" id="143950"/>
    <lineage>
        <taxon>Eukaryota</taxon>
        <taxon>Metazoa</taxon>
        <taxon>Ecdysozoa</taxon>
        <taxon>Arthropoda</taxon>
        <taxon>Hexapoda</taxon>
        <taxon>Insecta</taxon>
        <taxon>Pterygota</taxon>
        <taxon>Neoptera</taxon>
        <taxon>Paraneoptera</taxon>
        <taxon>Hemiptera</taxon>
        <taxon>Sternorrhyncha</taxon>
        <taxon>Aphidomorpha</taxon>
        <taxon>Aphidoidea</taxon>
        <taxon>Aphididae</taxon>
        <taxon>Sipha</taxon>
    </lineage>
</organism>
<dbReference type="InterPro" id="IPR043502">
    <property type="entry name" value="DNA/RNA_pol_sf"/>
</dbReference>
<dbReference type="GO" id="GO:0006508">
    <property type="term" value="P:proteolysis"/>
    <property type="evidence" value="ECO:0007669"/>
    <property type="project" value="InterPro"/>
</dbReference>
<evidence type="ECO:0000313" key="2">
    <source>
        <dbReference type="Proteomes" id="UP000694846"/>
    </source>
</evidence>
<dbReference type="SUPFAM" id="SSF56672">
    <property type="entry name" value="DNA/RNA polymerases"/>
    <property type="match status" value="1"/>
</dbReference>
<dbReference type="InterPro" id="IPR040676">
    <property type="entry name" value="DUF5641"/>
</dbReference>
<dbReference type="PROSITE" id="PS00141">
    <property type="entry name" value="ASP_PROTEASE"/>
    <property type="match status" value="1"/>
</dbReference>
<evidence type="ECO:0000259" key="1">
    <source>
        <dbReference type="Pfam" id="PF18701"/>
    </source>
</evidence>
<dbReference type="InterPro" id="IPR005312">
    <property type="entry name" value="DUF1759"/>
</dbReference>
<dbReference type="InterPro" id="IPR001969">
    <property type="entry name" value="Aspartic_peptidase_AS"/>
</dbReference>
<dbReference type="Pfam" id="PF05380">
    <property type="entry name" value="Peptidase_A17"/>
    <property type="match status" value="1"/>
</dbReference>
<reference evidence="3" key="1">
    <citation type="submission" date="2025-08" db="UniProtKB">
        <authorList>
            <consortium name="RefSeq"/>
        </authorList>
    </citation>
    <scope>IDENTIFICATION</scope>
    <source>
        <tissue evidence="3">Whole body</tissue>
    </source>
</reference>
<evidence type="ECO:0000313" key="3">
    <source>
        <dbReference type="RefSeq" id="XP_025412786.1"/>
    </source>
</evidence>
<dbReference type="CDD" id="cd00303">
    <property type="entry name" value="retropepsin_like"/>
    <property type="match status" value="1"/>
</dbReference>
<dbReference type="InterPro" id="IPR008042">
    <property type="entry name" value="Retrotrans_Pao"/>
</dbReference>
<dbReference type="InterPro" id="IPR043128">
    <property type="entry name" value="Rev_trsase/Diguanyl_cyclase"/>
</dbReference>
<dbReference type="OrthoDB" id="6616702at2759"/>
<dbReference type="Gene3D" id="3.10.10.10">
    <property type="entry name" value="HIV Type 1 Reverse Transcriptase, subunit A, domain 1"/>
    <property type="match status" value="1"/>
</dbReference>
<dbReference type="Pfam" id="PF18701">
    <property type="entry name" value="DUF5641"/>
    <property type="match status" value="1"/>
</dbReference>
<gene>
    <name evidence="3" type="primary">LOC112685190</name>
</gene>
<proteinExistence type="predicted"/>
<sequence length="1327" mass="150603">MSNFVARRGQLKGILTRFWNYVTTPDNDVNQIHIRKEKVEEVWQEFNRIQAEIELEIGEGENINEHYQYREEFEELYYKAITEANRRIHRTENISGTVEYNRDEDSERKMKEVNPMVKLAALNVPIFSGVYAEWASFYDIYTALIHNNDSISTIQKFFYLRSSLSEGAAECIKNIETTANNYLSAWSNLISRYNNKKLLVQTHVRAICDLPTVKGKSSSSLRQFSDNLRGHLAALKTLNQRPSEWGPLLLHVVCSKLDTDTISEWEIKTPIDELAKVDDLIEFLDSRFRVLEAVESAKNMNKSVNTVFEYKNTNRKNKFERNSMSLAVTAEIKCFICNQSHTIYKCPTFVAMSVDNRIKKTYELGLCKICLRRHEKRKCFARHCFKCAKAHNTMLHIGTEYQKLSTTTAVGSSSNTAATDTTVITSVNAHASVAIEHVLLSTAVVLAVNVDGNTLPCRVLLDSGSQTNFITEELVQTLHLKKNKIEHVISGIGETSQRATSSVWAKIKSRINDYTLNLQMVVVPKITGHLPNHNVKTKYNIPNNIKLADPSFNEPQKIDVLIGAAHFYDILRGGQKRPNPTGPLYQETVFGWVAAGPVLINSHANMMPSSAAFLATHGVMTLEHLLQQFWIVEDMGNEATYTPEERACEDHFNKTVTRSKIDGRFVVKLPFRENAKRLGKSYEIAKRRLLVIERKFKGNQDLKTEYISFMDEYERLGHMELVNEDTEVEGKMCYLPHHAVRKEDSTSTKLRVVFDASCKTQTGASLNDVLMKGPAIQNEIIYILARFRTHNYVVTADIAKMYRQIVVAEEHRDWQRILWRTMPEALVQTYRLNTVTYGTVPASYIATACLKKLAETNSMEYPKAAAAIIRDFYMDDFLSGAETKDEAATLIRQLIDVMNSAGMKLRKWSSNDIDLLKSILPDEDIELSNYYDIGGSTKKILGLYWDAHTDKLRFKMSPGVGSTTAISKRDILSDIASIFDPLGLVGPVVIRAKIMLQALWREKVNWDEPIPIGVREEWLKYRNLLPALNNLSISRKILGDLSVGHIEIHGFSDASEVAYGCCLYVRYATGTGSYSTSLICAKSKVAPIKTLSIPRLELCAALLLSRLAAKIIPKLQLNIKRRYFWTDSTIVLAWISSPAANWKVFVGNRVSEIQDKTSCSEWRHISSKENPADCRGIRASKNKADKVSANEHGLIRVGGRLNNATTIDTDQKHPIVLPADSEFTKWRRITQYSQHLWRRWSSEYLGQLQERSKWASNKGSWVKPGTVVLVKEDNLPAFRWRLGMITSVQRGSDGVIRSANVKTQEGHYQRAVQKLCPLPFEGNVENA</sequence>
<dbReference type="InterPro" id="IPR021109">
    <property type="entry name" value="Peptidase_aspartic_dom_sf"/>
</dbReference>
<dbReference type="PANTHER" id="PTHR47331:SF1">
    <property type="entry name" value="GAG-LIKE PROTEIN"/>
    <property type="match status" value="1"/>
</dbReference>
<accession>A0A8B8FQN2</accession>